<gene>
    <name evidence="3" type="ORF">TRAPUB_8013</name>
</gene>
<reference evidence="3 4" key="1">
    <citation type="submission" date="2016-10" db="EMBL/GenBank/DDBJ databases">
        <title>Genome sequence of the basidiomycete white-rot fungus Trametes pubescens.</title>
        <authorList>
            <person name="Makela M.R."/>
            <person name="Granchi Z."/>
            <person name="Peng M."/>
            <person name="De Vries R.P."/>
            <person name="Grigoriev I."/>
            <person name="Riley R."/>
            <person name="Hilden K."/>
        </authorList>
    </citation>
    <scope>NUCLEOTIDE SEQUENCE [LARGE SCALE GENOMIC DNA]</scope>
    <source>
        <strain evidence="3 4">FBCC735</strain>
    </source>
</reference>
<feature type="region of interest" description="Disordered" evidence="1">
    <location>
        <begin position="411"/>
        <end position="585"/>
    </location>
</feature>
<comment type="caution">
    <text evidence="3">The sequence shown here is derived from an EMBL/GenBank/DDBJ whole genome shotgun (WGS) entry which is preliminary data.</text>
</comment>
<feature type="compositionally biased region" description="Basic and acidic residues" evidence="1">
    <location>
        <begin position="601"/>
        <end position="611"/>
    </location>
</feature>
<dbReference type="AlphaFoldDB" id="A0A1M2W6E0"/>
<protein>
    <submittedName>
        <fullName evidence="3">Uncharacterized protein</fullName>
    </submittedName>
</protein>
<feature type="transmembrane region" description="Helical" evidence="2">
    <location>
        <begin position="353"/>
        <end position="375"/>
    </location>
</feature>
<organism evidence="3 4">
    <name type="scientific">Trametes pubescens</name>
    <name type="common">White-rot fungus</name>
    <dbReference type="NCBI Taxonomy" id="154538"/>
    <lineage>
        <taxon>Eukaryota</taxon>
        <taxon>Fungi</taxon>
        <taxon>Dikarya</taxon>
        <taxon>Basidiomycota</taxon>
        <taxon>Agaricomycotina</taxon>
        <taxon>Agaricomycetes</taxon>
        <taxon>Polyporales</taxon>
        <taxon>Polyporaceae</taxon>
        <taxon>Trametes</taxon>
    </lineage>
</organism>
<evidence type="ECO:0000256" key="1">
    <source>
        <dbReference type="SAM" id="MobiDB-lite"/>
    </source>
</evidence>
<feature type="compositionally biased region" description="Low complexity" evidence="1">
    <location>
        <begin position="514"/>
        <end position="540"/>
    </location>
</feature>
<feature type="compositionally biased region" description="Polar residues" evidence="1">
    <location>
        <begin position="486"/>
        <end position="495"/>
    </location>
</feature>
<dbReference type="OrthoDB" id="2576334at2759"/>
<feature type="compositionally biased region" description="Low complexity" evidence="1">
    <location>
        <begin position="728"/>
        <end position="741"/>
    </location>
</feature>
<sequence>MADPAFPLTIDDTSPIVLYQPFRDIFTAIPDLAAGWNQYYNISGFAQSPSGVGTSIGASTVGNGTSLHLTASDGAELRIDWNGTDITIFGTLTQAFSTDAPNLTYSVILDGTATTNFISHLSPNAVVETATTDILASFTGLTEGFHSLLLTLRNPGTGAASGNLTAGPILAFDRVQVQMGAGKPSSTAVASPSDNTTASAATASTSPVPDDQIAYRGQWSFTPGLLPDSTASFHTSNNVGDRATLMFNGSAVGLTGLTTPASGAYTVSLDSEDPVTLSSRASFTASAPTLLFFRTGLDPTVMHTLEVVNAGPAAAGDNAGSMLVLAAVNVTTIQSAGATPPGGTSSGLSKGTIAALAIGITLAVALVAVAAVCCARRRRRIARRKREMLVNPRISRAGRLSFLFPHKRLSHAGEKAAERESQGGQGVLHISSPNPDAPEKQDESDDEEDGDGDGTGEGTGEGGDEESHAQRFSAAEKGKARALRRSNASKNSDGSYSIDLPDLTIAQEPRGYLPTSMVPSTPSPPRTFGGSLPSPTSPRSSKPRGPREMQGRDSTRGILLTNMGPTSPGEDDADGEGRLRAPSYLPDAHISPLRVEFATELPERPDRRTERAISTGTAVSLPQSLQQALSEQRSSRALSASAEVPSPTRPEPVFSFLDFNNSSTSTSLSRTQRQSGTDSTGKSASSSSKRNTGSEHSTHSQTVNWASLPPDRRISLGLSMTVSGGPTASRPSLSPSVLLQPVPLPPAAAPPLPTIATDDQTLSSSSSDELEGPDQAFPYDAAGGQLPSPTDSIPFTVSDIHFRHSTQSSLAGGPESRRASAHRLSGAHRPPHPPLPGLPASPTSPTRALHAHHRGGSVGGSQTVPPFIVQRILGRTPISNPGTPFGSPIAPQFASIGSAMGRAAGAGAAGGSTSPPPVSVSAPASPQPAGGRGSGGGQQPTTGPGSGSASGPTVFGFQLPGRHR</sequence>
<feature type="compositionally biased region" description="Basic and acidic residues" evidence="1">
    <location>
        <begin position="411"/>
        <end position="421"/>
    </location>
</feature>
<evidence type="ECO:0000313" key="4">
    <source>
        <dbReference type="Proteomes" id="UP000184267"/>
    </source>
</evidence>
<dbReference type="STRING" id="154538.A0A1M2W6E0"/>
<feature type="compositionally biased region" description="Gly residues" evidence="1">
    <location>
        <begin position="930"/>
        <end position="948"/>
    </location>
</feature>
<feature type="compositionally biased region" description="Basic and acidic residues" evidence="1">
    <location>
        <begin position="465"/>
        <end position="479"/>
    </location>
</feature>
<dbReference type="OMA" id="ELRIDWN"/>
<feature type="compositionally biased region" description="Pro residues" evidence="1">
    <location>
        <begin position="742"/>
        <end position="753"/>
    </location>
</feature>
<feature type="compositionally biased region" description="Low complexity" evidence="1">
    <location>
        <begin position="654"/>
        <end position="691"/>
    </location>
</feature>
<dbReference type="Proteomes" id="UP000184267">
    <property type="component" value="Unassembled WGS sequence"/>
</dbReference>
<feature type="compositionally biased region" description="Basic residues" evidence="1">
    <location>
        <begin position="819"/>
        <end position="831"/>
    </location>
</feature>
<evidence type="ECO:0000256" key="2">
    <source>
        <dbReference type="SAM" id="Phobius"/>
    </source>
</evidence>
<keyword evidence="2" id="KW-1133">Transmembrane helix</keyword>
<dbReference type="Gene3D" id="2.60.120.260">
    <property type="entry name" value="Galactose-binding domain-like"/>
    <property type="match status" value="1"/>
</dbReference>
<evidence type="ECO:0000313" key="3">
    <source>
        <dbReference type="EMBL" id="OJT15425.1"/>
    </source>
</evidence>
<keyword evidence="2" id="KW-0472">Membrane</keyword>
<feature type="region of interest" description="Disordered" evidence="1">
    <location>
        <begin position="903"/>
        <end position="964"/>
    </location>
</feature>
<name>A0A1M2W6E0_TRAPU</name>
<feature type="compositionally biased region" description="Low complexity" evidence="1">
    <location>
        <begin position="919"/>
        <end position="929"/>
    </location>
</feature>
<keyword evidence="4" id="KW-1185">Reference proteome</keyword>
<feature type="region of interest" description="Disordered" evidence="1">
    <location>
        <begin position="183"/>
        <end position="210"/>
    </location>
</feature>
<keyword evidence="2" id="KW-0812">Transmembrane</keyword>
<dbReference type="EMBL" id="MNAD01000163">
    <property type="protein sequence ID" value="OJT15425.1"/>
    <property type="molecule type" value="Genomic_DNA"/>
</dbReference>
<feature type="compositionally biased region" description="Acidic residues" evidence="1">
    <location>
        <begin position="442"/>
        <end position="454"/>
    </location>
</feature>
<proteinExistence type="predicted"/>
<feature type="compositionally biased region" description="Basic and acidic residues" evidence="1">
    <location>
        <begin position="545"/>
        <end position="555"/>
    </location>
</feature>
<feature type="region of interest" description="Disordered" evidence="1">
    <location>
        <begin position="600"/>
        <end position="864"/>
    </location>
</feature>
<feature type="compositionally biased region" description="Polar residues" evidence="1">
    <location>
        <begin position="612"/>
        <end position="638"/>
    </location>
</feature>
<accession>A0A1M2W6E0</accession>
<feature type="compositionally biased region" description="Low complexity" evidence="1">
    <location>
        <begin position="190"/>
        <end position="206"/>
    </location>
</feature>